<dbReference type="Gene3D" id="2.30.30.100">
    <property type="match status" value="3"/>
</dbReference>
<gene>
    <name evidence="4" type="ORF">Cflav_PD4294</name>
</gene>
<dbReference type="PANTHER" id="PTHR46580">
    <property type="entry name" value="SENSOR KINASE-RELATED"/>
    <property type="match status" value="1"/>
</dbReference>
<evidence type="ECO:0000313" key="4">
    <source>
        <dbReference type="EMBL" id="EEF61615.1"/>
    </source>
</evidence>
<dbReference type="InterPro" id="IPR013517">
    <property type="entry name" value="FG-GAP"/>
</dbReference>
<sequence length="487" mass="50903">MVFSTQNLLVTPRSEVILRSIGKQQARNILGEKSISILYMKVLQLSAISAWYGMAMLASLSPTMAHAVPPVKFASPVPYGALNASDVAVNDFDGDGKMDFASVTRLPNLMSVFTNSGNGSFGISSNYALPNQPFSIAAGDLNGDGKPDIVATWRGVISVFTNVNNATFAPAIDYGIFTNNALILSSVSLGDFNGDHKLDIAVGILGSNVVTVLLNNGNGTFGSPTNFPTHSTANMGPITITLADLNNDGILDIVTANGSGGDSISVLLGNGDGSFSFGTNYSTKGYPICAVVGDFNNDGKPDIAATNPGENSIGLLFGNGDGTFGTAITTQVLADPRPMAAGDLNGDGNLDLVMVHNSITSTSARGILLGKGDGSFLAETNAFAPPPVNRIIVADVNGDNQPDLLIAASSGVSIYLNQSVPTLKGDYQTGRLVLQWPNWAGYILETATMLPTDTWIAVTDTPALVNNQNSLTNFVTGSNQFFRLNHH</sequence>
<dbReference type="EMBL" id="ABOX02000009">
    <property type="protein sequence ID" value="EEF61615.1"/>
    <property type="molecule type" value="Genomic_DNA"/>
</dbReference>
<dbReference type="AlphaFoldDB" id="B9XFB7"/>
<protein>
    <submittedName>
        <fullName evidence="4">FG-GAP repeat protein</fullName>
    </submittedName>
</protein>
<keyword evidence="3" id="KW-0325">Glycoprotein</keyword>
<evidence type="ECO:0000256" key="1">
    <source>
        <dbReference type="ARBA" id="ARBA00022729"/>
    </source>
</evidence>
<organism evidence="4 5">
    <name type="scientific">Pedosphaera parvula (strain Ellin514)</name>
    <dbReference type="NCBI Taxonomy" id="320771"/>
    <lineage>
        <taxon>Bacteria</taxon>
        <taxon>Pseudomonadati</taxon>
        <taxon>Verrucomicrobiota</taxon>
        <taxon>Pedosphaerae</taxon>
        <taxon>Pedosphaerales</taxon>
        <taxon>Pedosphaeraceae</taxon>
        <taxon>Pedosphaera</taxon>
    </lineage>
</organism>
<dbReference type="Pfam" id="PF01839">
    <property type="entry name" value="FG-GAP"/>
    <property type="match status" value="1"/>
</dbReference>
<dbReference type="InterPro" id="IPR028994">
    <property type="entry name" value="Integrin_alpha_N"/>
</dbReference>
<keyword evidence="5" id="KW-1185">Reference proteome</keyword>
<reference evidence="4 5" key="1">
    <citation type="journal article" date="2011" name="J. Bacteriol.">
        <title>Genome sequence of 'Pedosphaera parvula' Ellin514, an aerobic Verrucomicrobial isolate from pasture soil.</title>
        <authorList>
            <person name="Kant R."/>
            <person name="van Passel M.W."/>
            <person name="Sangwan P."/>
            <person name="Palva A."/>
            <person name="Lucas S."/>
            <person name="Copeland A."/>
            <person name="Lapidus A."/>
            <person name="Glavina Del Rio T."/>
            <person name="Dalin E."/>
            <person name="Tice H."/>
            <person name="Bruce D."/>
            <person name="Goodwin L."/>
            <person name="Pitluck S."/>
            <person name="Chertkov O."/>
            <person name="Larimer F.W."/>
            <person name="Land M.L."/>
            <person name="Hauser L."/>
            <person name="Brettin T.S."/>
            <person name="Detter J.C."/>
            <person name="Han S."/>
            <person name="de Vos W.M."/>
            <person name="Janssen P.H."/>
            <person name="Smidt H."/>
        </authorList>
    </citation>
    <scope>NUCLEOTIDE SEQUENCE [LARGE SCALE GENOMIC DNA]</scope>
    <source>
        <strain evidence="4 5">Ellin514</strain>
    </source>
</reference>
<dbReference type="SUPFAM" id="SSF69318">
    <property type="entry name" value="Integrin alpha N-terminal domain"/>
    <property type="match status" value="1"/>
</dbReference>
<dbReference type="PANTHER" id="PTHR46580:SF4">
    <property type="entry name" value="ATP_GTP-BINDING PROTEIN"/>
    <property type="match status" value="1"/>
</dbReference>
<accession>B9XFB7</accession>
<dbReference type="SMART" id="SM00191">
    <property type="entry name" value="Int_alpha"/>
    <property type="match status" value="3"/>
</dbReference>
<dbReference type="Pfam" id="PF13517">
    <property type="entry name" value="FG-GAP_3"/>
    <property type="match status" value="2"/>
</dbReference>
<evidence type="ECO:0000256" key="3">
    <source>
        <dbReference type="ARBA" id="ARBA00023180"/>
    </source>
</evidence>
<keyword evidence="1" id="KW-0732">Signal</keyword>
<evidence type="ECO:0000313" key="5">
    <source>
        <dbReference type="Proteomes" id="UP000003688"/>
    </source>
</evidence>
<dbReference type="STRING" id="320771.Cflav_PD4294"/>
<name>B9XFB7_PEDPL</name>
<evidence type="ECO:0000256" key="2">
    <source>
        <dbReference type="ARBA" id="ARBA00022737"/>
    </source>
</evidence>
<keyword evidence="2" id="KW-0677">Repeat</keyword>
<proteinExistence type="predicted"/>
<dbReference type="InterPro" id="IPR013519">
    <property type="entry name" value="Int_alpha_beta-p"/>
</dbReference>
<comment type="caution">
    <text evidence="4">The sequence shown here is derived from an EMBL/GenBank/DDBJ whole genome shotgun (WGS) entry which is preliminary data.</text>
</comment>
<dbReference type="Gene3D" id="2.40.128.340">
    <property type="match status" value="1"/>
</dbReference>
<dbReference type="Proteomes" id="UP000003688">
    <property type="component" value="Unassembled WGS sequence"/>
</dbReference>